<dbReference type="Pfam" id="PF14261">
    <property type="entry name" value="DUF4351"/>
    <property type="match status" value="1"/>
</dbReference>
<name>A0AAE3GQA7_9CYAN</name>
<dbReference type="Pfam" id="PF12784">
    <property type="entry name" value="PDDEXK_2"/>
    <property type="match status" value="1"/>
</dbReference>
<feature type="domain" description="DUF4351" evidence="1">
    <location>
        <begin position="253"/>
        <end position="311"/>
    </location>
</feature>
<keyword evidence="3" id="KW-1185">Reference proteome</keyword>
<dbReference type="AlphaFoldDB" id="A0AAE3GQA7"/>
<proteinExistence type="predicted"/>
<organism evidence="2 3">
    <name type="scientific">Limnofasciculus baicalensis BBK-W-15</name>
    <dbReference type="NCBI Taxonomy" id="2699891"/>
    <lineage>
        <taxon>Bacteria</taxon>
        <taxon>Bacillati</taxon>
        <taxon>Cyanobacteriota</taxon>
        <taxon>Cyanophyceae</taxon>
        <taxon>Coleofasciculales</taxon>
        <taxon>Coleofasciculaceae</taxon>
        <taxon>Limnofasciculus</taxon>
        <taxon>Limnofasciculus baicalensis</taxon>
    </lineage>
</organism>
<evidence type="ECO:0000313" key="3">
    <source>
        <dbReference type="Proteomes" id="UP001204953"/>
    </source>
</evidence>
<protein>
    <submittedName>
        <fullName evidence="2">Rpn family recombination-promoting nuclease/putative transposase</fullName>
    </submittedName>
</protein>
<dbReference type="Proteomes" id="UP001204953">
    <property type="component" value="Unassembled WGS sequence"/>
</dbReference>
<gene>
    <name evidence="2" type="ORF">NJ959_09675</name>
</gene>
<sequence length="314" mass="35410">MRFISPKVDYAFKKIFGSEQSKEILISFLNAIVYGEKKVIQSLTIVNPYNPGQVLTLKDTYLDVKAVLADGSIVVIEMQIARVSAFSKRVIYNLGKAYTNQLGIGEDYLGLTPVIAVTITDFILFNQSPGVISQFRFHETTHNFPYPDTELQLIFIELPKFKKILSELNSLSDKWIYFIKQAATLEEIPETLGEVSEIELALNIANQAKMTVEELEAVDRRSIFLQDEKGRLAYAKEEGRLEGKEEGKAEGLKEGQIQQALSLAIRLVRKRFGEIPEAIISKVEGLPLDALESLTEEILDFQSLEDLSNWLDGR</sequence>
<comment type="caution">
    <text evidence="2">The sequence shown here is derived from an EMBL/GenBank/DDBJ whole genome shotgun (WGS) entry which is preliminary data.</text>
</comment>
<dbReference type="InterPro" id="IPR025587">
    <property type="entry name" value="DUF4351"/>
</dbReference>
<dbReference type="PANTHER" id="PTHR41317:SF1">
    <property type="entry name" value="PD-(D_E)XK NUCLEASE FAMILY TRANSPOSASE"/>
    <property type="match status" value="1"/>
</dbReference>
<evidence type="ECO:0000259" key="1">
    <source>
        <dbReference type="Pfam" id="PF14261"/>
    </source>
</evidence>
<accession>A0AAE3GQA7</accession>
<dbReference type="InterPro" id="IPR010106">
    <property type="entry name" value="RpnA"/>
</dbReference>
<dbReference type="PANTHER" id="PTHR41317">
    <property type="entry name" value="PD-(D_E)XK NUCLEASE FAMILY TRANSPOSASE"/>
    <property type="match status" value="1"/>
</dbReference>
<reference evidence="2" key="1">
    <citation type="submission" date="2022-06" db="EMBL/GenBank/DDBJ databases">
        <title>New cyanobacteria of genus Symplocastrum in benthos of Lake Baikal.</title>
        <authorList>
            <person name="Sorokovikova E."/>
            <person name="Tikhonova I."/>
            <person name="Krasnopeev A."/>
            <person name="Evseev P."/>
            <person name="Gladkikh A."/>
            <person name="Belykh O."/>
        </authorList>
    </citation>
    <scope>NUCLEOTIDE SEQUENCE</scope>
    <source>
        <strain evidence="2">BBK-W-15</strain>
    </source>
</reference>
<dbReference type="RefSeq" id="WP_254011528.1">
    <property type="nucleotide sequence ID" value="NZ_JAMZMM010000071.1"/>
</dbReference>
<dbReference type="NCBIfam" id="TIGR01784">
    <property type="entry name" value="T_den_put_tspse"/>
    <property type="match status" value="1"/>
</dbReference>
<dbReference type="EMBL" id="JAMZMM010000071">
    <property type="protein sequence ID" value="MCP2728735.1"/>
    <property type="molecule type" value="Genomic_DNA"/>
</dbReference>
<evidence type="ECO:0000313" key="2">
    <source>
        <dbReference type="EMBL" id="MCP2728735.1"/>
    </source>
</evidence>